<gene>
    <name evidence="1" type="ORF">CLV97_101127</name>
</gene>
<reference evidence="1 2" key="1">
    <citation type="submission" date="2018-03" db="EMBL/GenBank/DDBJ databases">
        <title>Genomic Encyclopedia of Archaeal and Bacterial Type Strains, Phase II (KMG-II): from individual species to whole genera.</title>
        <authorList>
            <person name="Goeker M."/>
        </authorList>
    </citation>
    <scope>NUCLEOTIDE SEQUENCE [LARGE SCALE GENOMIC DNA]</scope>
    <source>
        <strain evidence="1 2">DSM 44946</strain>
    </source>
</reference>
<sequence length="37" mass="3922">MKKLLLLIGLAACISLTSCTSLLGNLNHQLPVEERAG</sequence>
<dbReference type="PROSITE" id="PS51257">
    <property type="entry name" value="PROKAR_LIPOPROTEIN"/>
    <property type="match status" value="1"/>
</dbReference>
<dbReference type="Proteomes" id="UP000237797">
    <property type="component" value="Unassembled WGS sequence"/>
</dbReference>
<evidence type="ECO:0000313" key="1">
    <source>
        <dbReference type="EMBL" id="PRX42638.1"/>
    </source>
</evidence>
<dbReference type="AlphaFoldDB" id="A0A2T0LJE7"/>
<proteinExistence type="predicted"/>
<dbReference type="EMBL" id="PVNE01000001">
    <property type="protein sequence ID" value="PRX42638.1"/>
    <property type="molecule type" value="Genomic_DNA"/>
</dbReference>
<accession>A0A2T0LJE7</accession>
<evidence type="ECO:0000313" key="2">
    <source>
        <dbReference type="Proteomes" id="UP000237797"/>
    </source>
</evidence>
<comment type="caution">
    <text evidence="1">The sequence shown here is derived from an EMBL/GenBank/DDBJ whole genome shotgun (WGS) entry which is preliminary data.</text>
</comment>
<name>A0A2T0LJE7_9BACL</name>
<protein>
    <submittedName>
        <fullName evidence="1">Uncharacterized protein</fullName>
    </submittedName>
</protein>
<keyword evidence="2" id="KW-1185">Reference proteome</keyword>
<organism evidence="1 2">
    <name type="scientific">Planifilum fimeticola</name>
    <dbReference type="NCBI Taxonomy" id="201975"/>
    <lineage>
        <taxon>Bacteria</taxon>
        <taxon>Bacillati</taxon>
        <taxon>Bacillota</taxon>
        <taxon>Bacilli</taxon>
        <taxon>Bacillales</taxon>
        <taxon>Thermoactinomycetaceae</taxon>
        <taxon>Planifilum</taxon>
    </lineage>
</organism>